<evidence type="ECO:0000313" key="3">
    <source>
        <dbReference type="Proteomes" id="UP000217790"/>
    </source>
</evidence>
<dbReference type="OrthoDB" id="2932859at2759"/>
<dbReference type="OMA" id="WVADINR"/>
<gene>
    <name evidence="2" type="ORF">ARMGADRAFT_1057389</name>
</gene>
<name>A0A2H3E2Q9_ARMGA</name>
<dbReference type="AlphaFoldDB" id="A0A2H3E2Q9"/>
<organism evidence="2 3">
    <name type="scientific">Armillaria gallica</name>
    <name type="common">Bulbous honey fungus</name>
    <name type="synonym">Armillaria bulbosa</name>
    <dbReference type="NCBI Taxonomy" id="47427"/>
    <lineage>
        <taxon>Eukaryota</taxon>
        <taxon>Fungi</taxon>
        <taxon>Dikarya</taxon>
        <taxon>Basidiomycota</taxon>
        <taxon>Agaricomycotina</taxon>
        <taxon>Agaricomycetes</taxon>
        <taxon>Agaricomycetidae</taxon>
        <taxon>Agaricales</taxon>
        <taxon>Marasmiineae</taxon>
        <taxon>Physalacriaceae</taxon>
        <taxon>Armillaria</taxon>
    </lineage>
</organism>
<dbReference type="EMBL" id="KZ293645">
    <property type="protein sequence ID" value="PBL01736.1"/>
    <property type="molecule type" value="Genomic_DNA"/>
</dbReference>
<protein>
    <submittedName>
        <fullName evidence="2">Uncharacterized protein</fullName>
    </submittedName>
</protein>
<sequence length="214" mass="24266">MSKTVKKVFTEYMYPAAVMFDKNPIGTFAFLVATASLSWEWIPFALVGSFISIYAFDVFCRKTQEEDAREAKFKQTRWSFNRLNSFILDQRFFFIVSVEDVEAFQLCLSAIEQYTLVTQQQADLLFSAAKQASATSETLAQIASDIGMLDTQMRGVMRGYSRLKTRLQSYAPEQQLEAAKHWVADINRTSPAPMHTVEEDTNLGAVERDGESST</sequence>
<keyword evidence="3" id="KW-1185">Reference proteome</keyword>
<dbReference type="InParanoid" id="A0A2H3E2Q9"/>
<dbReference type="Proteomes" id="UP000217790">
    <property type="component" value="Unassembled WGS sequence"/>
</dbReference>
<evidence type="ECO:0000256" key="1">
    <source>
        <dbReference type="SAM" id="MobiDB-lite"/>
    </source>
</evidence>
<proteinExistence type="predicted"/>
<accession>A0A2H3E2Q9</accession>
<feature type="region of interest" description="Disordered" evidence="1">
    <location>
        <begin position="192"/>
        <end position="214"/>
    </location>
</feature>
<reference evidence="3" key="1">
    <citation type="journal article" date="2017" name="Nat. Ecol. Evol.">
        <title>Genome expansion and lineage-specific genetic innovations in the forest pathogenic fungi Armillaria.</title>
        <authorList>
            <person name="Sipos G."/>
            <person name="Prasanna A.N."/>
            <person name="Walter M.C."/>
            <person name="O'Connor E."/>
            <person name="Balint B."/>
            <person name="Krizsan K."/>
            <person name="Kiss B."/>
            <person name="Hess J."/>
            <person name="Varga T."/>
            <person name="Slot J."/>
            <person name="Riley R."/>
            <person name="Boka B."/>
            <person name="Rigling D."/>
            <person name="Barry K."/>
            <person name="Lee J."/>
            <person name="Mihaltcheva S."/>
            <person name="LaButti K."/>
            <person name="Lipzen A."/>
            <person name="Waldron R."/>
            <person name="Moloney N.M."/>
            <person name="Sperisen C."/>
            <person name="Kredics L."/>
            <person name="Vagvoelgyi C."/>
            <person name="Patrignani A."/>
            <person name="Fitzpatrick D."/>
            <person name="Nagy I."/>
            <person name="Doyle S."/>
            <person name="Anderson J.B."/>
            <person name="Grigoriev I.V."/>
            <person name="Gueldener U."/>
            <person name="Muensterkoetter M."/>
            <person name="Nagy L.G."/>
        </authorList>
    </citation>
    <scope>NUCLEOTIDE SEQUENCE [LARGE SCALE GENOMIC DNA]</scope>
    <source>
        <strain evidence="3">Ar21-2</strain>
    </source>
</reference>
<evidence type="ECO:0000313" key="2">
    <source>
        <dbReference type="EMBL" id="PBL01736.1"/>
    </source>
</evidence>